<keyword evidence="2" id="KW-0328">Glycosyltransferase</keyword>
<evidence type="ECO:0000313" key="5">
    <source>
        <dbReference type="Proteomes" id="UP001179614"/>
    </source>
</evidence>
<dbReference type="SUPFAM" id="SSF53756">
    <property type="entry name" value="UDP-Glycosyltransferase/glycogen phosphorylase"/>
    <property type="match status" value="1"/>
</dbReference>
<dbReference type="RefSeq" id="WP_270167428.1">
    <property type="nucleotide sequence ID" value="NZ_CP089391.1"/>
</dbReference>
<evidence type="ECO:0000256" key="3">
    <source>
        <dbReference type="ARBA" id="ARBA00022679"/>
    </source>
</evidence>
<protein>
    <submittedName>
        <fullName evidence="4">Glycosyltransferase family 4 protein</fullName>
    </submittedName>
</protein>
<dbReference type="PANTHER" id="PTHR12526">
    <property type="entry name" value="GLYCOSYLTRANSFERASE"/>
    <property type="match status" value="1"/>
</dbReference>
<name>A0ABY7MPL0_9BRAD</name>
<reference evidence="4" key="1">
    <citation type="submission" date="2021-12" db="EMBL/GenBank/DDBJ databases">
        <title>Bradyrhizobium xenonodulans sp. nov.</title>
        <authorList>
            <person name="Claassens R."/>
            <person name="Venter S.N."/>
            <person name="Beukes C.W."/>
            <person name="Stepkowski T."/>
            <person name="Steenkamp E.T."/>
        </authorList>
    </citation>
    <scope>NUCLEOTIDE SEQUENCE</scope>
    <source>
        <strain evidence="4">14AB</strain>
    </source>
</reference>
<dbReference type="Pfam" id="PF13692">
    <property type="entry name" value="Glyco_trans_1_4"/>
    <property type="match status" value="1"/>
</dbReference>
<dbReference type="CDD" id="cd03801">
    <property type="entry name" value="GT4_PimA-like"/>
    <property type="match status" value="1"/>
</dbReference>
<organism evidence="4 5">
    <name type="scientific">Bradyrhizobium xenonodulans</name>
    <dbReference type="NCBI Taxonomy" id="2736875"/>
    <lineage>
        <taxon>Bacteria</taxon>
        <taxon>Pseudomonadati</taxon>
        <taxon>Pseudomonadota</taxon>
        <taxon>Alphaproteobacteria</taxon>
        <taxon>Hyphomicrobiales</taxon>
        <taxon>Nitrobacteraceae</taxon>
        <taxon>Bradyrhizobium</taxon>
    </lineage>
</organism>
<accession>A0ABY7MPL0</accession>
<sequence length="418" mass="46704">MDGIGISLDKFCDEMTGGWLFGYVSALQSVRLVPVLYCYSRAIDAPEQRVHLPSGCAIRLVPLPRLYRLLTRGMINPYAWRARDAFHGRSRLYDPIAEFAFQLSPYFAIARSNLTRSLRADGCAAVLVQEYEDPRFDRIVGIGQRARIPVFATFQGGDRHFRYLEDYTRPKAIAQSAGLIIASATEAERVKERYRPCCPIVDIPNPIDLSIWFREPRDEARRVLGWNRGERVAIYHGRIDIHRKGLDVLLSAWNRVRVSMPEAPVRLVVIGDGPDRDKFRELVGRVDAATLTWIPNYILDRPTMRRMLSAADVGVTASRHEGFAVAPLEAMACGLPIVATDAPGIPEILRGGRKVGGILCSRNDITALALGLAELLSDSGKAEEYGHLARLSVEKRFGLRQVGRRLAELIGKSRRSPS</sequence>
<keyword evidence="5" id="KW-1185">Reference proteome</keyword>
<evidence type="ECO:0000313" key="4">
    <source>
        <dbReference type="EMBL" id="WBL80330.1"/>
    </source>
</evidence>
<comment type="similarity">
    <text evidence="1">Belongs to the glycosyltransferase group 1 family. Glycosyltransferase 4 subfamily.</text>
</comment>
<evidence type="ECO:0000256" key="2">
    <source>
        <dbReference type="ARBA" id="ARBA00022676"/>
    </source>
</evidence>
<dbReference type="EMBL" id="CP089391">
    <property type="protein sequence ID" value="WBL80330.1"/>
    <property type="molecule type" value="Genomic_DNA"/>
</dbReference>
<keyword evidence="3" id="KW-0808">Transferase</keyword>
<dbReference type="Gene3D" id="3.40.50.2000">
    <property type="entry name" value="Glycogen Phosphorylase B"/>
    <property type="match status" value="2"/>
</dbReference>
<gene>
    <name evidence="4" type="ORF">I3J27_07880</name>
</gene>
<proteinExistence type="inferred from homology"/>
<evidence type="ECO:0000256" key="1">
    <source>
        <dbReference type="ARBA" id="ARBA00009481"/>
    </source>
</evidence>
<dbReference type="Proteomes" id="UP001179614">
    <property type="component" value="Chromosome"/>
</dbReference>
<dbReference type="PANTHER" id="PTHR12526:SF640">
    <property type="entry name" value="COLANIC ACID BIOSYNTHESIS GLYCOSYLTRANSFERASE WCAL-RELATED"/>
    <property type="match status" value="1"/>
</dbReference>